<protein>
    <submittedName>
        <fullName evidence="2">LuxR family transcriptional regulator</fullName>
    </submittedName>
</protein>
<dbReference type="Gene3D" id="1.25.40.10">
    <property type="entry name" value="Tetratricopeptide repeat domain"/>
    <property type="match status" value="1"/>
</dbReference>
<evidence type="ECO:0000313" key="3">
    <source>
        <dbReference type="Proteomes" id="UP000644610"/>
    </source>
</evidence>
<dbReference type="PROSITE" id="PS50043">
    <property type="entry name" value="HTH_LUXR_2"/>
    <property type="match status" value="1"/>
</dbReference>
<dbReference type="GO" id="GO:0003677">
    <property type="term" value="F:DNA binding"/>
    <property type="evidence" value="ECO:0007669"/>
    <property type="project" value="InterPro"/>
</dbReference>
<dbReference type="Pfam" id="PF00196">
    <property type="entry name" value="GerE"/>
    <property type="match status" value="1"/>
</dbReference>
<dbReference type="GO" id="GO:0006355">
    <property type="term" value="P:regulation of DNA-templated transcription"/>
    <property type="evidence" value="ECO:0007669"/>
    <property type="project" value="InterPro"/>
</dbReference>
<dbReference type="PRINTS" id="PR00364">
    <property type="entry name" value="DISEASERSIST"/>
</dbReference>
<dbReference type="InterPro" id="IPR036388">
    <property type="entry name" value="WH-like_DNA-bd_sf"/>
</dbReference>
<dbReference type="InterPro" id="IPR027417">
    <property type="entry name" value="P-loop_NTPase"/>
</dbReference>
<proteinExistence type="predicted"/>
<organism evidence="2 3">
    <name type="scientific">Planotetraspora silvatica</name>
    <dbReference type="NCBI Taxonomy" id="234614"/>
    <lineage>
        <taxon>Bacteria</taxon>
        <taxon>Bacillati</taxon>
        <taxon>Actinomycetota</taxon>
        <taxon>Actinomycetes</taxon>
        <taxon>Streptosporangiales</taxon>
        <taxon>Streptosporangiaceae</taxon>
        <taxon>Planotetraspora</taxon>
    </lineage>
</organism>
<dbReference type="InterPro" id="IPR000792">
    <property type="entry name" value="Tscrpt_reg_LuxR_C"/>
</dbReference>
<dbReference type="SMART" id="SM00421">
    <property type="entry name" value="HTH_LUXR"/>
    <property type="match status" value="1"/>
</dbReference>
<dbReference type="PANTHER" id="PTHR47691:SF3">
    <property type="entry name" value="HTH-TYPE TRANSCRIPTIONAL REGULATOR RV0890C-RELATED"/>
    <property type="match status" value="1"/>
</dbReference>
<dbReference type="Proteomes" id="UP000644610">
    <property type="component" value="Unassembled WGS sequence"/>
</dbReference>
<feature type="domain" description="HTH luxR-type" evidence="1">
    <location>
        <begin position="724"/>
        <end position="789"/>
    </location>
</feature>
<dbReference type="CDD" id="cd06170">
    <property type="entry name" value="LuxR_C_like"/>
    <property type="match status" value="1"/>
</dbReference>
<dbReference type="Pfam" id="PF13401">
    <property type="entry name" value="AAA_22"/>
    <property type="match status" value="1"/>
</dbReference>
<dbReference type="PANTHER" id="PTHR47691">
    <property type="entry name" value="REGULATOR-RELATED"/>
    <property type="match status" value="1"/>
</dbReference>
<dbReference type="EMBL" id="BOOQ01000010">
    <property type="protein sequence ID" value="GII45464.1"/>
    <property type="molecule type" value="Genomic_DNA"/>
</dbReference>
<dbReference type="Gene3D" id="1.10.10.10">
    <property type="entry name" value="Winged helix-like DNA-binding domain superfamily/Winged helix DNA-binding domain"/>
    <property type="match status" value="1"/>
</dbReference>
<dbReference type="SUPFAM" id="SSF46894">
    <property type="entry name" value="C-terminal effector domain of the bipartite response regulators"/>
    <property type="match status" value="1"/>
</dbReference>
<dbReference type="Pfam" id="PF25872">
    <property type="entry name" value="HTH_77"/>
    <property type="match status" value="1"/>
</dbReference>
<dbReference type="PRINTS" id="PR00038">
    <property type="entry name" value="HTHLUXR"/>
</dbReference>
<dbReference type="InterPro" id="IPR058852">
    <property type="entry name" value="HTH_77"/>
</dbReference>
<dbReference type="AlphaFoldDB" id="A0A8J3UNF0"/>
<evidence type="ECO:0000259" key="1">
    <source>
        <dbReference type="PROSITE" id="PS50043"/>
    </source>
</evidence>
<keyword evidence="3" id="KW-1185">Reference proteome</keyword>
<dbReference type="InterPro" id="IPR049945">
    <property type="entry name" value="AAA_22"/>
</dbReference>
<dbReference type="GO" id="GO:0043531">
    <property type="term" value="F:ADP binding"/>
    <property type="evidence" value="ECO:0007669"/>
    <property type="project" value="InterPro"/>
</dbReference>
<gene>
    <name evidence="2" type="ORF">Psi02_18880</name>
</gene>
<reference evidence="2" key="1">
    <citation type="submission" date="2021-01" db="EMBL/GenBank/DDBJ databases">
        <title>Whole genome shotgun sequence of Planotetraspora silvatica NBRC 100141.</title>
        <authorList>
            <person name="Komaki H."/>
            <person name="Tamura T."/>
        </authorList>
    </citation>
    <scope>NUCLEOTIDE SEQUENCE</scope>
    <source>
        <strain evidence="2">NBRC 100141</strain>
    </source>
</reference>
<sequence>MAGHNSLGIGVAESGMTAVLPGASTRRPSGLPAEVTSFVGRRHEMAEVRRLLSGSRVVTLTGVGGVGKTRLALRAAVEARRQFPDGVWLVELAGLDDADLLAQTIAEGLEIRDFSRMPPSDLIVEHLADRQALIVLDNCEHLLIECAVLVDTLVRALPDLRVLATSRQPLGIASEQTLHLAPLPVREASPLASEALVESDAIQLFAERAAAVVPYFEVTPDNQEVVAAICRRLDGLPLAIELAAARLRALSAEQVLARLDDRFRLLTSGSRVALPRQRTLRALMDWSYELCTEQERLLWQRISVFAGGLDLEAAEEVCSGDGIARGDVLDVVTGLVDKSVLAREEQHGAVRYRLLETVRQYGRERLAATGQESALRRRHCDHYRALAARARAELFGPAQVDWFLRLSTEHANLRNALEHCFADPSDCGEGLTMTTDLLYHWISGYYLGEGRRWLEEGLAQDTVPDEERGRALWAAAWVALVQADIPSAAALIEEAGSVAETLGSESLLAYVTLFQGMVATCRGEAETSIKLHHEAVNLQRCAGDPLGLALALIRLSLVHSVVGEDLLAVSDAEEAVAICEAHGEKWHRAYAMAAMGIGVWRLGDSRRAAVLEKESLRFNDALDDALGVAIGLEALAWIAAGEERYERAARLLGALKGVWGVLGAPLSGFGHLACYHDECEARTLRALGEQDFRAAVKDGAALPYEEVITYALQEEAIGAKPVEPAARLAPLTRRETEIAELVSRGLSNKEIAAALVISQRTAEGHIEHILNKLGFNSRAQVAAWLSERRGYPRAARTT</sequence>
<dbReference type="SUPFAM" id="SSF48452">
    <property type="entry name" value="TPR-like"/>
    <property type="match status" value="1"/>
</dbReference>
<dbReference type="InterPro" id="IPR011990">
    <property type="entry name" value="TPR-like_helical_dom_sf"/>
</dbReference>
<name>A0A8J3UNF0_9ACTN</name>
<dbReference type="InterPro" id="IPR016032">
    <property type="entry name" value="Sig_transdc_resp-reg_C-effctor"/>
</dbReference>
<comment type="caution">
    <text evidence="2">The sequence shown here is derived from an EMBL/GenBank/DDBJ whole genome shotgun (WGS) entry which is preliminary data.</text>
</comment>
<dbReference type="SUPFAM" id="SSF52540">
    <property type="entry name" value="P-loop containing nucleoside triphosphate hydrolases"/>
    <property type="match status" value="1"/>
</dbReference>
<evidence type="ECO:0000313" key="2">
    <source>
        <dbReference type="EMBL" id="GII45464.1"/>
    </source>
</evidence>
<dbReference type="Gene3D" id="3.40.50.300">
    <property type="entry name" value="P-loop containing nucleotide triphosphate hydrolases"/>
    <property type="match status" value="1"/>
</dbReference>
<accession>A0A8J3UNF0</accession>